<keyword evidence="11" id="KW-1185">Reference proteome</keyword>
<feature type="domain" description="L,D-TPase catalytic" evidence="9">
    <location>
        <begin position="217"/>
        <end position="391"/>
    </location>
</feature>
<feature type="active site" description="Nucleophile" evidence="7">
    <location>
        <position position="370"/>
    </location>
</feature>
<evidence type="ECO:0000313" key="11">
    <source>
        <dbReference type="Proteomes" id="UP001056937"/>
    </source>
</evidence>
<keyword evidence="6 7" id="KW-0961">Cell wall biogenesis/degradation</keyword>
<dbReference type="RefSeq" id="WP_252165785.1">
    <property type="nucleotide sequence ID" value="NZ_CP084930.1"/>
</dbReference>
<dbReference type="InterPro" id="IPR038063">
    <property type="entry name" value="Transpep_catalytic_dom"/>
</dbReference>
<proteinExistence type="inferred from homology"/>
<evidence type="ECO:0000256" key="1">
    <source>
        <dbReference type="ARBA" id="ARBA00004752"/>
    </source>
</evidence>
<name>A0ABY4X506_9SPHN</name>
<keyword evidence="4 7" id="KW-0133">Cell shape</keyword>
<gene>
    <name evidence="10" type="ORF">LHA26_11720</name>
</gene>
<dbReference type="PANTHER" id="PTHR41533:SF2">
    <property type="entry name" value="BLR7131 PROTEIN"/>
    <property type="match status" value="1"/>
</dbReference>
<dbReference type="InterPro" id="IPR005490">
    <property type="entry name" value="LD_TPept_cat_dom"/>
</dbReference>
<feature type="active site" description="Proton donor/acceptor" evidence="7">
    <location>
        <position position="351"/>
    </location>
</feature>
<accession>A0ABY4X506</accession>
<protein>
    <submittedName>
        <fullName evidence="10">L,D-transpeptidase family protein</fullName>
    </submittedName>
</protein>
<dbReference type="InterPro" id="IPR052905">
    <property type="entry name" value="LD-transpeptidase_YkuD-like"/>
</dbReference>
<reference evidence="10" key="1">
    <citation type="journal article" date="2022" name="Toxins">
        <title>Genomic Analysis of Sphingopyxis sp. USTB-05 for Biodegrading Cyanobacterial Hepatotoxins.</title>
        <authorList>
            <person name="Liu C."/>
            <person name="Xu Q."/>
            <person name="Zhao Z."/>
            <person name="Zhang H."/>
            <person name="Liu X."/>
            <person name="Yin C."/>
            <person name="Liu Y."/>
            <person name="Yan H."/>
        </authorList>
    </citation>
    <scope>NUCLEOTIDE SEQUENCE</scope>
    <source>
        <strain evidence="10">NBD5</strain>
    </source>
</reference>
<dbReference type="SUPFAM" id="SSF141523">
    <property type="entry name" value="L,D-transpeptidase catalytic domain-like"/>
    <property type="match status" value="1"/>
</dbReference>
<comment type="pathway">
    <text evidence="1 7">Cell wall biogenesis; peptidoglycan biosynthesis.</text>
</comment>
<dbReference type="Gene3D" id="2.40.440.10">
    <property type="entry name" value="L,D-transpeptidase catalytic domain-like"/>
    <property type="match status" value="1"/>
</dbReference>
<feature type="chain" id="PRO_5047272630" evidence="8">
    <location>
        <begin position="24"/>
        <end position="435"/>
    </location>
</feature>
<dbReference type="CDD" id="cd16913">
    <property type="entry name" value="YkuD_like"/>
    <property type="match status" value="1"/>
</dbReference>
<keyword evidence="8" id="KW-0732">Signal</keyword>
<evidence type="ECO:0000256" key="3">
    <source>
        <dbReference type="ARBA" id="ARBA00022679"/>
    </source>
</evidence>
<dbReference type="EMBL" id="CP084930">
    <property type="protein sequence ID" value="USI71976.1"/>
    <property type="molecule type" value="Genomic_DNA"/>
</dbReference>
<evidence type="ECO:0000256" key="4">
    <source>
        <dbReference type="ARBA" id="ARBA00022960"/>
    </source>
</evidence>
<organism evidence="10 11">
    <name type="scientific">Sphingomonas morindae</name>
    <dbReference type="NCBI Taxonomy" id="1541170"/>
    <lineage>
        <taxon>Bacteria</taxon>
        <taxon>Pseudomonadati</taxon>
        <taxon>Pseudomonadota</taxon>
        <taxon>Alphaproteobacteria</taxon>
        <taxon>Sphingomonadales</taxon>
        <taxon>Sphingomonadaceae</taxon>
        <taxon>Sphingomonas</taxon>
    </lineage>
</organism>
<evidence type="ECO:0000313" key="10">
    <source>
        <dbReference type="EMBL" id="USI71976.1"/>
    </source>
</evidence>
<dbReference type="Pfam" id="PF20142">
    <property type="entry name" value="Scaffold"/>
    <property type="match status" value="1"/>
</dbReference>
<keyword evidence="5 7" id="KW-0573">Peptidoglycan synthesis</keyword>
<dbReference type="PANTHER" id="PTHR41533">
    <property type="entry name" value="L,D-TRANSPEPTIDASE HI_1667-RELATED"/>
    <property type="match status" value="1"/>
</dbReference>
<evidence type="ECO:0000259" key="9">
    <source>
        <dbReference type="PROSITE" id="PS52029"/>
    </source>
</evidence>
<evidence type="ECO:0000256" key="5">
    <source>
        <dbReference type="ARBA" id="ARBA00022984"/>
    </source>
</evidence>
<dbReference type="Proteomes" id="UP001056937">
    <property type="component" value="Chromosome 1"/>
</dbReference>
<evidence type="ECO:0000256" key="6">
    <source>
        <dbReference type="ARBA" id="ARBA00023316"/>
    </source>
</evidence>
<evidence type="ECO:0000256" key="2">
    <source>
        <dbReference type="ARBA" id="ARBA00005992"/>
    </source>
</evidence>
<dbReference type="InterPro" id="IPR045380">
    <property type="entry name" value="LD_TPept_scaffold_dom"/>
</dbReference>
<dbReference type="PROSITE" id="PS52029">
    <property type="entry name" value="LD_TPASE"/>
    <property type="match status" value="1"/>
</dbReference>
<evidence type="ECO:0000256" key="7">
    <source>
        <dbReference type="PROSITE-ProRule" id="PRU01373"/>
    </source>
</evidence>
<keyword evidence="3" id="KW-0808">Transferase</keyword>
<comment type="similarity">
    <text evidence="2">Belongs to the YkuD family.</text>
</comment>
<sequence>MRGERWRAALALAGALAAPAVLAAPVERTGGADRAALRPVAAALQARAHGALARFYAARGYWPLWIEDHGRAPAGEALLALVAQADRDGLDPDQYRLGRMAALLASARTGDAAARAEAELALSALFARYVRDMRRAPKARITYLDAELKPGRPAPEAILRQAALAPALLPYIARMEWMDPLYTRLRTADPRALDGAGRRRLAATLDRLRLLPGPWVRHITVDAASARLFYYDKGRQQGMMRVVVGTPETPTPMLAGMVRYAILNPYWNVPPDLVQRRIAPKMVAGASLAALRFEALSDWSASPARLDPRGIDWRAVAAGRAEVRLRQLPGGANAMGRVKFIFPNDQGIYLHDTPQKALMAKADRHLSNGCVRLEDAPRLARWLMGTALPAKPGAAERPVALAPAVPVYLTYATATPTPHGVALLADPYGRDPGAG</sequence>
<feature type="signal peptide" evidence="8">
    <location>
        <begin position="1"/>
        <end position="23"/>
    </location>
</feature>
<dbReference type="Pfam" id="PF03734">
    <property type="entry name" value="YkuD"/>
    <property type="match status" value="1"/>
</dbReference>
<evidence type="ECO:0000256" key="8">
    <source>
        <dbReference type="SAM" id="SignalP"/>
    </source>
</evidence>